<dbReference type="Proteomes" id="UP000813462">
    <property type="component" value="Unassembled WGS sequence"/>
</dbReference>
<feature type="domain" description="NB-ARC" evidence="3">
    <location>
        <begin position="2"/>
        <end position="102"/>
    </location>
</feature>
<comment type="similarity">
    <text evidence="1">Belongs to the disease resistance NB-LRR family.</text>
</comment>
<dbReference type="InterPro" id="IPR057135">
    <property type="entry name" value="At4g27190-like_LRR"/>
</dbReference>
<evidence type="ECO:0000256" key="2">
    <source>
        <dbReference type="ARBA" id="ARBA00022821"/>
    </source>
</evidence>
<evidence type="ECO:0008006" key="7">
    <source>
        <dbReference type="Google" id="ProtNLM"/>
    </source>
</evidence>
<dbReference type="EMBL" id="JAEACU010000301">
    <property type="protein sequence ID" value="KAH7510854.1"/>
    <property type="molecule type" value="Genomic_DNA"/>
</dbReference>
<dbReference type="InterPro" id="IPR032675">
    <property type="entry name" value="LRR_dom_sf"/>
</dbReference>
<dbReference type="SUPFAM" id="SSF52058">
    <property type="entry name" value="L domain-like"/>
    <property type="match status" value="2"/>
</dbReference>
<sequence>MQRVKHLFEDVLMISITPNLNLEKIQGEIADMVGLKFENESLDERATILSARMAVDSKRFLVVLFDVCKRLDFKAVGIPQLGVRMACKIILVSERPNIFKDMRIVNSFKLMLASEPIGGPIALESRNLIFRDIMDALKNDQINPISENTIVASHGVKLKDWPKSGVHRQFYTSTVMTSSGIDNRRDGTKPKLLLVSCTDASSIPPNTILDGMEKLKVLEMRRANLESILPSLPCLKHLQTLCLEHCILQDVSVIGELQTLLILSLRNSDIKELPSKIGYLSNLRLLDLARCDNLLKISPGVISSFGKLEELYMGGTSVRWMAWEQGKWVANMILLELFDDVWSEICVLLIKKATIVELHQVYNLRSAFNVLDEVCFVNLQSLTIEHCDGLEYLIDTALFLAPPSAFPMLRLLKIIGTRSLKEVCHGELPKGSFEELRVLFLSNLPELTHLWTTPTQFECLRNLRRVKILKCENLKSLFLLSTANSLGQLEEIDIQSCSNLEELVVFEGWEEAYHIEFPYLIRLNLEGLPSLLGMSKKVVKINFLQLITLKLELLPELISLCPNNLALESSSSTGKLYLFDSKADSCPQLKYMVIDSSEWPSLRTLVLCCKKMKTFIPAIEANGAHFQAKIHIFNEQVDFPVLETLELRKMNDLEEIWSKNLLPSSFCELRDLNVSNCDKLLLLIPSNLQNKLQKLERISVSDCKSLEEIFEFRRLNEVGGQDVTVSLPQNMHRSRVDLDQNPATPLALVNSLNSHVEIFLRIL</sequence>
<dbReference type="AlphaFoldDB" id="A0A978U8Q7"/>
<evidence type="ECO:0000259" key="3">
    <source>
        <dbReference type="Pfam" id="PF00931"/>
    </source>
</evidence>
<reference evidence="5" key="1">
    <citation type="journal article" date="2021" name="Front. Plant Sci.">
        <title>Chromosome-Scale Genome Assembly for Chinese Sour Jujube and Insights Into Its Genome Evolution and Domestication Signature.</title>
        <authorList>
            <person name="Shen L.-Y."/>
            <person name="Luo H."/>
            <person name="Wang X.-L."/>
            <person name="Wang X.-M."/>
            <person name="Qiu X.-J."/>
            <person name="Liu H."/>
            <person name="Zhou S.-S."/>
            <person name="Jia K.-H."/>
            <person name="Nie S."/>
            <person name="Bao Y.-T."/>
            <person name="Zhang R.-G."/>
            <person name="Yun Q.-Z."/>
            <person name="Chai Y.-H."/>
            <person name="Lu J.-Y."/>
            <person name="Li Y."/>
            <person name="Zhao S.-W."/>
            <person name="Mao J.-F."/>
            <person name="Jia S.-G."/>
            <person name="Mao Y.-M."/>
        </authorList>
    </citation>
    <scope>NUCLEOTIDE SEQUENCE</scope>
    <source>
        <strain evidence="5">AT0</strain>
        <tissue evidence="5">Leaf</tissue>
    </source>
</reference>
<feature type="domain" description="Disease resistance protein At4g27190-like leucine-rich repeats" evidence="4">
    <location>
        <begin position="643"/>
        <end position="717"/>
    </location>
</feature>
<evidence type="ECO:0000259" key="4">
    <source>
        <dbReference type="Pfam" id="PF23247"/>
    </source>
</evidence>
<evidence type="ECO:0000313" key="5">
    <source>
        <dbReference type="EMBL" id="KAH7510854.1"/>
    </source>
</evidence>
<dbReference type="PANTHER" id="PTHR33463">
    <property type="entry name" value="NB-ARC DOMAIN-CONTAINING PROTEIN-RELATED"/>
    <property type="match status" value="1"/>
</dbReference>
<dbReference type="InterPro" id="IPR050905">
    <property type="entry name" value="Plant_NBS-LRR"/>
</dbReference>
<dbReference type="Gene3D" id="3.40.50.300">
    <property type="entry name" value="P-loop containing nucleotide triphosphate hydrolases"/>
    <property type="match status" value="1"/>
</dbReference>
<feature type="domain" description="Disease resistance protein At4g27190-like leucine-rich repeats" evidence="4">
    <location>
        <begin position="371"/>
        <end position="497"/>
    </location>
</feature>
<dbReference type="Pfam" id="PF00931">
    <property type="entry name" value="NB-ARC"/>
    <property type="match status" value="1"/>
</dbReference>
<proteinExistence type="inferred from homology"/>
<dbReference type="Pfam" id="PF23247">
    <property type="entry name" value="LRR_RPS2"/>
    <property type="match status" value="2"/>
</dbReference>
<dbReference type="InterPro" id="IPR002182">
    <property type="entry name" value="NB-ARC"/>
</dbReference>
<dbReference type="InterPro" id="IPR027417">
    <property type="entry name" value="P-loop_NTPase"/>
</dbReference>
<dbReference type="Gene3D" id="3.80.10.10">
    <property type="entry name" value="Ribonuclease Inhibitor"/>
    <property type="match status" value="2"/>
</dbReference>
<dbReference type="PANTHER" id="PTHR33463:SF198">
    <property type="entry name" value="RPP4C3"/>
    <property type="match status" value="1"/>
</dbReference>
<organism evidence="5 6">
    <name type="scientific">Ziziphus jujuba var. spinosa</name>
    <dbReference type="NCBI Taxonomy" id="714518"/>
    <lineage>
        <taxon>Eukaryota</taxon>
        <taxon>Viridiplantae</taxon>
        <taxon>Streptophyta</taxon>
        <taxon>Embryophyta</taxon>
        <taxon>Tracheophyta</taxon>
        <taxon>Spermatophyta</taxon>
        <taxon>Magnoliopsida</taxon>
        <taxon>eudicotyledons</taxon>
        <taxon>Gunneridae</taxon>
        <taxon>Pentapetalae</taxon>
        <taxon>rosids</taxon>
        <taxon>fabids</taxon>
        <taxon>Rosales</taxon>
        <taxon>Rhamnaceae</taxon>
        <taxon>Paliureae</taxon>
        <taxon>Ziziphus</taxon>
    </lineage>
</organism>
<protein>
    <recommendedName>
        <fullName evidence="7">NB-ARC domain-containing protein</fullName>
    </recommendedName>
</protein>
<gene>
    <name evidence="5" type="ORF">FEM48_ZijujUnG0077900</name>
</gene>
<keyword evidence="2" id="KW-0611">Plant defense</keyword>
<comment type="caution">
    <text evidence="5">The sequence shown here is derived from an EMBL/GenBank/DDBJ whole genome shotgun (WGS) entry which is preliminary data.</text>
</comment>
<evidence type="ECO:0000256" key="1">
    <source>
        <dbReference type="ARBA" id="ARBA00008894"/>
    </source>
</evidence>
<evidence type="ECO:0000313" key="6">
    <source>
        <dbReference type="Proteomes" id="UP000813462"/>
    </source>
</evidence>
<name>A0A978U8Q7_ZIZJJ</name>
<accession>A0A978U8Q7</accession>